<comment type="caution">
    <text evidence="16">The sequence shown here is derived from an EMBL/GenBank/DDBJ whole genome shotgun (WGS) entry which is preliminary data.</text>
</comment>
<feature type="transmembrane region" description="Helical" evidence="14">
    <location>
        <begin position="189"/>
        <end position="210"/>
    </location>
</feature>
<feature type="region of interest" description="Disordered" evidence="13">
    <location>
        <begin position="312"/>
        <end position="340"/>
    </location>
</feature>
<feature type="transmembrane region" description="Helical" evidence="14">
    <location>
        <begin position="252"/>
        <end position="275"/>
    </location>
</feature>
<keyword evidence="6" id="KW-0631">Potassium channel</keyword>
<dbReference type="InterPro" id="IPR003092">
    <property type="entry name" value="2pore_dom_K_chnl_TASK"/>
</dbReference>
<dbReference type="OrthoDB" id="297496at2759"/>
<evidence type="ECO:0000256" key="14">
    <source>
        <dbReference type="SAM" id="Phobius"/>
    </source>
</evidence>
<dbReference type="Gene3D" id="1.10.287.70">
    <property type="match status" value="1"/>
</dbReference>
<dbReference type="GO" id="GO:0030322">
    <property type="term" value="P:stabilization of membrane potential"/>
    <property type="evidence" value="ECO:0007669"/>
    <property type="project" value="TreeGrafter"/>
</dbReference>
<feature type="transmembrane region" description="Helical" evidence="14">
    <location>
        <begin position="20"/>
        <end position="41"/>
    </location>
</feature>
<evidence type="ECO:0000256" key="9">
    <source>
        <dbReference type="ARBA" id="ARBA00023065"/>
    </source>
</evidence>
<gene>
    <name evidence="16" type="ORF">HOLleu_07310</name>
</gene>
<keyword evidence="17" id="KW-1185">Reference proteome</keyword>
<evidence type="ECO:0000256" key="13">
    <source>
        <dbReference type="SAM" id="MobiDB-lite"/>
    </source>
</evidence>
<dbReference type="SUPFAM" id="SSF81324">
    <property type="entry name" value="Voltage-gated potassium channels"/>
    <property type="match status" value="2"/>
</dbReference>
<name>A0A9Q1HCP8_HOLLE</name>
<evidence type="ECO:0000256" key="7">
    <source>
        <dbReference type="ARBA" id="ARBA00022958"/>
    </source>
</evidence>
<dbReference type="GO" id="GO:0005886">
    <property type="term" value="C:plasma membrane"/>
    <property type="evidence" value="ECO:0007669"/>
    <property type="project" value="TreeGrafter"/>
</dbReference>
<organism evidence="16 17">
    <name type="scientific">Holothuria leucospilota</name>
    <name type="common">Black long sea cucumber</name>
    <name type="synonym">Mertensiothuria leucospilota</name>
    <dbReference type="NCBI Taxonomy" id="206669"/>
    <lineage>
        <taxon>Eukaryota</taxon>
        <taxon>Metazoa</taxon>
        <taxon>Echinodermata</taxon>
        <taxon>Eleutherozoa</taxon>
        <taxon>Echinozoa</taxon>
        <taxon>Holothuroidea</taxon>
        <taxon>Aspidochirotacea</taxon>
        <taxon>Aspidochirotida</taxon>
        <taxon>Holothuriidae</taxon>
        <taxon>Holothuria</taxon>
    </lineage>
</organism>
<feature type="domain" description="Potassium channel" evidence="15">
    <location>
        <begin position="98"/>
        <end position="161"/>
    </location>
</feature>
<dbReference type="InterPro" id="IPR003280">
    <property type="entry name" value="2pore_dom_K_chnl"/>
</dbReference>
<proteinExistence type="inferred from homology"/>
<feature type="transmembrane region" description="Helical" evidence="14">
    <location>
        <begin position="114"/>
        <end position="130"/>
    </location>
</feature>
<evidence type="ECO:0000256" key="4">
    <source>
        <dbReference type="ARBA" id="ARBA00022538"/>
    </source>
</evidence>
<dbReference type="Proteomes" id="UP001152320">
    <property type="component" value="Chromosome 3"/>
</dbReference>
<keyword evidence="10 14" id="KW-0472">Membrane</keyword>
<evidence type="ECO:0000256" key="8">
    <source>
        <dbReference type="ARBA" id="ARBA00022989"/>
    </source>
</evidence>
<evidence type="ECO:0000256" key="10">
    <source>
        <dbReference type="ARBA" id="ARBA00023136"/>
    </source>
</evidence>
<feature type="compositionally biased region" description="Basic and acidic residues" evidence="13">
    <location>
        <begin position="328"/>
        <end position="338"/>
    </location>
</feature>
<dbReference type="GO" id="GO:0015271">
    <property type="term" value="F:outward rectifier potassium channel activity"/>
    <property type="evidence" value="ECO:0007669"/>
    <property type="project" value="TreeGrafter"/>
</dbReference>
<reference evidence="16" key="1">
    <citation type="submission" date="2021-10" db="EMBL/GenBank/DDBJ databases">
        <title>Tropical sea cucumber genome reveals ecological adaptation and Cuvierian tubules defense mechanism.</title>
        <authorList>
            <person name="Chen T."/>
        </authorList>
    </citation>
    <scope>NUCLEOTIDE SEQUENCE</scope>
    <source>
        <strain evidence="16">Nanhai2018</strain>
        <tissue evidence="16">Muscle</tissue>
    </source>
</reference>
<dbReference type="PANTHER" id="PTHR11003">
    <property type="entry name" value="POTASSIUM CHANNEL, SUBFAMILY K"/>
    <property type="match status" value="1"/>
</dbReference>
<evidence type="ECO:0000256" key="6">
    <source>
        <dbReference type="ARBA" id="ARBA00022826"/>
    </source>
</evidence>
<evidence type="ECO:0000259" key="15">
    <source>
        <dbReference type="Pfam" id="PF07885"/>
    </source>
</evidence>
<keyword evidence="9 12" id="KW-0406">Ion transport</keyword>
<feature type="domain" description="Potassium channel" evidence="15">
    <location>
        <begin position="200"/>
        <end position="278"/>
    </location>
</feature>
<dbReference type="Pfam" id="PF07885">
    <property type="entry name" value="Ion_trans_2"/>
    <property type="match status" value="2"/>
</dbReference>
<dbReference type="EMBL" id="JAIZAY010000003">
    <property type="protein sequence ID" value="KAJ8044532.1"/>
    <property type="molecule type" value="Genomic_DNA"/>
</dbReference>
<evidence type="ECO:0000256" key="12">
    <source>
        <dbReference type="RuleBase" id="RU003857"/>
    </source>
</evidence>
<evidence type="ECO:0000313" key="16">
    <source>
        <dbReference type="EMBL" id="KAJ8044532.1"/>
    </source>
</evidence>
<dbReference type="GO" id="GO:0022841">
    <property type="term" value="F:potassium ion leak channel activity"/>
    <property type="evidence" value="ECO:0007669"/>
    <property type="project" value="TreeGrafter"/>
</dbReference>
<dbReference type="PRINTS" id="PR01095">
    <property type="entry name" value="TASKCHANNEL"/>
</dbReference>
<evidence type="ECO:0000256" key="11">
    <source>
        <dbReference type="ARBA" id="ARBA00023303"/>
    </source>
</evidence>
<evidence type="ECO:0000256" key="3">
    <source>
        <dbReference type="ARBA" id="ARBA00022448"/>
    </source>
</evidence>
<keyword evidence="8 14" id="KW-1133">Transmembrane helix</keyword>
<dbReference type="InterPro" id="IPR013099">
    <property type="entry name" value="K_chnl_dom"/>
</dbReference>
<keyword evidence="5 12" id="KW-0812">Transmembrane</keyword>
<dbReference type="PRINTS" id="PR01333">
    <property type="entry name" value="2POREKCHANEL"/>
</dbReference>
<comment type="subcellular location">
    <subcellularLocation>
        <location evidence="1">Membrane</location>
        <topology evidence="1">Multi-pass membrane protein</topology>
    </subcellularLocation>
</comment>
<keyword evidence="7" id="KW-0630">Potassium</keyword>
<feature type="transmembrane region" description="Helical" evidence="14">
    <location>
        <begin position="136"/>
        <end position="159"/>
    </location>
</feature>
<evidence type="ECO:0000256" key="2">
    <source>
        <dbReference type="ARBA" id="ARBA00006666"/>
    </source>
</evidence>
<keyword evidence="4" id="KW-0633">Potassium transport</keyword>
<evidence type="ECO:0000256" key="5">
    <source>
        <dbReference type="ARBA" id="ARBA00022692"/>
    </source>
</evidence>
<evidence type="ECO:0000256" key="1">
    <source>
        <dbReference type="ARBA" id="ARBA00004141"/>
    </source>
</evidence>
<dbReference type="AlphaFoldDB" id="A0A9Q1HCP8"/>
<sequence>MAGRKSTTAAALKKANIKYWQWSISLFLLTLIYLVIGAFIFRATEEESSKRAQLNLYTEAYLFLLAHSCLSSTDLESFGGNMSNYLARGASVKSRYWIDTNAEEITSTWTMTRAFIFSLTIITTIGYGNIVPRTSLGRLFCVLYAMIGIPLMGFTLTVFGKSCDRFTKKYLKAMGLLKKYIKRGRPRQLVQSLVTIFLVVFFLILLPSLLVSYYENWAYFDSVYFFFITVSTIGFGDLVIEDCARCGRSVWIFVILYVFYVFVGICIISMAFTAFGNYQRRKLAQVESLVITFLKVKSYQVIHTAAVITGHSETNSRDDDSVADNEDTTDRQSDHDSDSGIVNFGHDLETVEFSADVHADLGTTYTFVQAQSS</sequence>
<evidence type="ECO:0000313" key="17">
    <source>
        <dbReference type="Proteomes" id="UP001152320"/>
    </source>
</evidence>
<protein>
    <submittedName>
        <fullName evidence="16">Potassium channel subfamily K member 4</fullName>
    </submittedName>
</protein>
<comment type="similarity">
    <text evidence="2 12">Belongs to the two pore domain potassium channel (TC 1.A.1.8) family.</text>
</comment>
<feature type="transmembrane region" description="Helical" evidence="14">
    <location>
        <begin position="222"/>
        <end position="240"/>
    </location>
</feature>
<dbReference type="PANTHER" id="PTHR11003:SF330">
    <property type="entry name" value="POTASSIUM CHANNEL DOMAIN-CONTAINING PROTEIN"/>
    <property type="match status" value="1"/>
</dbReference>
<accession>A0A9Q1HCP8</accession>
<keyword evidence="3 12" id="KW-0813">Transport</keyword>
<keyword evidence="11 12" id="KW-0407">Ion channel</keyword>